<proteinExistence type="predicted"/>
<keyword evidence="2" id="KW-1185">Reference proteome</keyword>
<geneLocation type="plasmid" evidence="1 2">
    <name>unnamed</name>
</geneLocation>
<dbReference type="Proteomes" id="UP000229897">
    <property type="component" value="Plasmid unnamed"/>
</dbReference>
<accession>A0A2D2DWA2</accession>
<sequence length="89" mass="9295">MIKSFMWWSVKVEIVGDGGVEILAVAAQGEGGYCIAVVADNGKQLAQDLCAIRKIRARHAMGGMAACGCSLHVRDLVGRAKIRGPGSAP</sequence>
<dbReference type="KEGG" id="mass:CR152_32335"/>
<dbReference type="EMBL" id="CP024609">
    <property type="protein sequence ID" value="ATQ79266.1"/>
    <property type="molecule type" value="Genomic_DNA"/>
</dbReference>
<evidence type="ECO:0000313" key="2">
    <source>
        <dbReference type="Proteomes" id="UP000229897"/>
    </source>
</evidence>
<evidence type="ECO:0000313" key="1">
    <source>
        <dbReference type="EMBL" id="ATQ79266.1"/>
    </source>
</evidence>
<organism evidence="1 2">
    <name type="scientific">Massilia violaceinigra</name>
    <dbReference type="NCBI Taxonomy" id="2045208"/>
    <lineage>
        <taxon>Bacteria</taxon>
        <taxon>Pseudomonadati</taxon>
        <taxon>Pseudomonadota</taxon>
        <taxon>Betaproteobacteria</taxon>
        <taxon>Burkholderiales</taxon>
        <taxon>Oxalobacteraceae</taxon>
        <taxon>Telluria group</taxon>
        <taxon>Massilia</taxon>
    </lineage>
</organism>
<dbReference type="AlphaFoldDB" id="A0A2D2DWA2"/>
<name>A0A2D2DWA2_9BURK</name>
<keyword evidence="1" id="KW-0614">Plasmid</keyword>
<gene>
    <name evidence="1" type="ORF">CR152_32335</name>
</gene>
<protein>
    <submittedName>
        <fullName evidence="1">Uncharacterized protein</fullName>
    </submittedName>
</protein>
<reference evidence="1" key="1">
    <citation type="submission" date="2017-10" db="EMBL/GenBank/DDBJ databases">
        <title>Massilia psychrophilum sp. nov., a novel purple-pigmented bacterium isolated from Tianshan glacier, Xinjiang Municipality, China.</title>
        <authorList>
            <person name="Wang H."/>
        </authorList>
    </citation>
    <scope>NUCLEOTIDE SEQUENCE [LARGE SCALE GENOMIC DNA]</scope>
    <source>
        <strain evidence="1">B2</strain>
        <plasmid evidence="1">unnamed</plasmid>
    </source>
</reference>